<keyword evidence="3" id="KW-1185">Reference proteome</keyword>
<dbReference type="OrthoDB" id="7491703at2759"/>
<dbReference type="Proteomes" id="UP001154114">
    <property type="component" value="Chromosome 15"/>
</dbReference>
<accession>A0A9N8PYR6</accession>
<gene>
    <name evidence="2" type="ORF">CINC_LOCUS3429</name>
</gene>
<name>A0A9N8PYR6_CHRIL</name>
<proteinExistence type="predicted"/>
<dbReference type="AlphaFoldDB" id="A0A9N8PYR6"/>
<evidence type="ECO:0000313" key="2">
    <source>
        <dbReference type="EMBL" id="CAD0201758.1"/>
    </source>
</evidence>
<organism evidence="2 3">
    <name type="scientific">Chrysodeixis includens</name>
    <name type="common">Soybean looper</name>
    <name type="synonym">Pseudoplusia includens</name>
    <dbReference type="NCBI Taxonomy" id="689277"/>
    <lineage>
        <taxon>Eukaryota</taxon>
        <taxon>Metazoa</taxon>
        <taxon>Ecdysozoa</taxon>
        <taxon>Arthropoda</taxon>
        <taxon>Hexapoda</taxon>
        <taxon>Insecta</taxon>
        <taxon>Pterygota</taxon>
        <taxon>Neoptera</taxon>
        <taxon>Endopterygota</taxon>
        <taxon>Lepidoptera</taxon>
        <taxon>Glossata</taxon>
        <taxon>Ditrysia</taxon>
        <taxon>Noctuoidea</taxon>
        <taxon>Noctuidae</taxon>
        <taxon>Plusiinae</taxon>
        <taxon>Chrysodeixis</taxon>
    </lineage>
</organism>
<evidence type="ECO:0000313" key="3">
    <source>
        <dbReference type="Proteomes" id="UP001154114"/>
    </source>
</evidence>
<reference evidence="2" key="1">
    <citation type="submission" date="2021-12" db="EMBL/GenBank/DDBJ databases">
        <authorList>
            <person name="King R."/>
        </authorList>
    </citation>
    <scope>NUCLEOTIDE SEQUENCE</scope>
</reference>
<feature type="region of interest" description="Disordered" evidence="1">
    <location>
        <begin position="1"/>
        <end position="38"/>
    </location>
</feature>
<dbReference type="EMBL" id="LR824018">
    <property type="protein sequence ID" value="CAD0201758.1"/>
    <property type="molecule type" value="Genomic_DNA"/>
</dbReference>
<sequence>MVSGIRHPAVARRVAYESGTRDEPPRPRAPPARSRRPPLDCHHYTCAPRAFRAPPFAVATPRHFLAHVGDAAGRARTPGSNAINATVVNERRPRPGGLRPLIGRAADDDRGAHGGGVCTPSPLRLWLSRGCGVLRATTQSACETCVHLSVDVRDPSE</sequence>
<evidence type="ECO:0000256" key="1">
    <source>
        <dbReference type="SAM" id="MobiDB-lite"/>
    </source>
</evidence>
<protein>
    <submittedName>
        <fullName evidence="2">Uncharacterized protein</fullName>
    </submittedName>
</protein>